<dbReference type="InterPro" id="IPR000067">
    <property type="entry name" value="FlgMring_FliF"/>
</dbReference>
<keyword evidence="15" id="KW-1185">Reference proteome</keyword>
<dbReference type="EMBL" id="WJNH01000002">
    <property type="protein sequence ID" value="MRG85403.1"/>
    <property type="molecule type" value="Genomic_DNA"/>
</dbReference>
<keyword evidence="6 11" id="KW-1133">Transmembrane helix</keyword>
<evidence type="ECO:0000259" key="12">
    <source>
        <dbReference type="Pfam" id="PF01514"/>
    </source>
</evidence>
<organism evidence="14 15">
    <name type="scientific">Salinibacillus xinjiangensis</name>
    <dbReference type="NCBI Taxonomy" id="1229268"/>
    <lineage>
        <taxon>Bacteria</taxon>
        <taxon>Bacillati</taxon>
        <taxon>Bacillota</taxon>
        <taxon>Bacilli</taxon>
        <taxon>Bacillales</taxon>
        <taxon>Bacillaceae</taxon>
        <taxon>Salinibacillus</taxon>
    </lineage>
</organism>
<comment type="function">
    <text evidence="9">The M ring may be actively involved in energy transduction.</text>
</comment>
<evidence type="ECO:0000256" key="5">
    <source>
        <dbReference type="ARBA" id="ARBA00022692"/>
    </source>
</evidence>
<feature type="transmembrane region" description="Helical" evidence="11">
    <location>
        <begin position="454"/>
        <end position="474"/>
    </location>
</feature>
<evidence type="ECO:0000256" key="4">
    <source>
        <dbReference type="ARBA" id="ARBA00022475"/>
    </source>
</evidence>
<dbReference type="AlphaFoldDB" id="A0A6G1X337"/>
<dbReference type="InterPro" id="IPR013556">
    <property type="entry name" value="Flag_M-ring_C"/>
</dbReference>
<dbReference type="PIRSF" id="PIRSF004862">
    <property type="entry name" value="FliF"/>
    <property type="match status" value="1"/>
</dbReference>
<dbReference type="OrthoDB" id="9807026at2"/>
<gene>
    <name evidence="14" type="primary">fliF</name>
    <name evidence="14" type="ORF">GH754_03560</name>
</gene>
<dbReference type="Pfam" id="PF01514">
    <property type="entry name" value="YscJ_FliF"/>
    <property type="match status" value="1"/>
</dbReference>
<reference evidence="14 15" key="1">
    <citation type="submission" date="2019-11" db="EMBL/GenBank/DDBJ databases">
        <authorList>
            <person name="Li J."/>
        </authorList>
    </citation>
    <scope>NUCLEOTIDE SEQUENCE [LARGE SCALE GENOMIC DNA]</scope>
    <source>
        <strain evidence="14 15">J4</strain>
    </source>
</reference>
<dbReference type="InterPro" id="IPR045851">
    <property type="entry name" value="AMP-bd_C_sf"/>
</dbReference>
<evidence type="ECO:0000313" key="15">
    <source>
        <dbReference type="Proteomes" id="UP000480185"/>
    </source>
</evidence>
<dbReference type="InterPro" id="IPR006182">
    <property type="entry name" value="FliF_N_dom"/>
</dbReference>
<evidence type="ECO:0000256" key="8">
    <source>
        <dbReference type="ARBA" id="ARBA00023143"/>
    </source>
</evidence>
<keyword evidence="14" id="KW-0282">Flagellum</keyword>
<feature type="transmembrane region" description="Helical" evidence="11">
    <location>
        <begin position="30"/>
        <end position="49"/>
    </location>
</feature>
<dbReference type="GO" id="GO:0071973">
    <property type="term" value="P:bacterial-type flagellum-dependent cell motility"/>
    <property type="evidence" value="ECO:0007669"/>
    <property type="project" value="InterPro"/>
</dbReference>
<protein>
    <recommendedName>
        <fullName evidence="9">Flagellar M-ring protein</fullName>
    </recommendedName>
</protein>
<keyword evidence="7 11" id="KW-0472">Membrane</keyword>
<accession>A0A6G1X337</accession>
<dbReference type="PRINTS" id="PR01009">
    <property type="entry name" value="FLGMRINGFLIF"/>
</dbReference>
<keyword evidence="8 9" id="KW-0975">Bacterial flagellum</keyword>
<keyword evidence="4" id="KW-1003">Cell membrane</keyword>
<comment type="subcellular location">
    <subcellularLocation>
        <location evidence="1 9">Bacterial flagellum basal body</location>
    </subcellularLocation>
    <subcellularLocation>
        <location evidence="2">Cell membrane</location>
        <topology evidence="2">Multi-pass membrane protein</topology>
    </subcellularLocation>
</comment>
<name>A0A6G1X337_9BACI</name>
<dbReference type="InterPro" id="IPR043427">
    <property type="entry name" value="YscJ/FliF"/>
</dbReference>
<evidence type="ECO:0000259" key="13">
    <source>
        <dbReference type="Pfam" id="PF08345"/>
    </source>
</evidence>
<dbReference type="PANTHER" id="PTHR30046">
    <property type="entry name" value="FLAGELLAR M-RING PROTEIN"/>
    <property type="match status" value="1"/>
</dbReference>
<keyword evidence="14" id="KW-0969">Cilium</keyword>
<evidence type="ECO:0000313" key="14">
    <source>
        <dbReference type="EMBL" id="MRG85403.1"/>
    </source>
</evidence>
<evidence type="ECO:0000256" key="10">
    <source>
        <dbReference type="SAM" id="MobiDB-lite"/>
    </source>
</evidence>
<dbReference type="PANTHER" id="PTHR30046:SF0">
    <property type="entry name" value="FLAGELLAR M-RING PROTEIN"/>
    <property type="match status" value="1"/>
</dbReference>
<comment type="similarity">
    <text evidence="3 9">Belongs to the FliF family.</text>
</comment>
<keyword evidence="5 11" id="KW-0812">Transmembrane</keyword>
<feature type="region of interest" description="Disordered" evidence="10">
    <location>
        <begin position="310"/>
        <end position="329"/>
    </location>
</feature>
<proteinExistence type="inferred from homology"/>
<keyword evidence="14" id="KW-0966">Cell projection</keyword>
<evidence type="ECO:0000256" key="1">
    <source>
        <dbReference type="ARBA" id="ARBA00004117"/>
    </source>
</evidence>
<sequence length="537" mass="60681">MEATVVEKLRSYYQKTTEFWKNRTLKQKSAFIGGFVFILLLIVFISVFANKSNLVPLYNNLSLQETGQIKAELDARAIDYEVSGGGTSILVPEEHVDTLLVDLAAQGLPNSGNIDYSFFSENASWGMTDGQREMIELDALQTELSNLMKRIEGIRESEVLITKPEESVFINEETSEASASIVIHTEPGYKFNQNQIDGLYHLVSKSVPNLPTDNIVLMNQHFEYFDQKNSKDMSVGTTYLEQQEIKKEVERDVQRRVQQLLGTMIGRENVVVSVTTDLDFTQENRVEEVVEPVDMENMEGLPVSVERITETYSGDNPPPETIGADGEIPEYNTAEGEGANSEYEMVKETINNEYNRIRKDIVESPYQVRDLGIQVAVDRKKDQPSENGDAQYLTAQEEATVEQSIASILDSIISTTVSEEYGNINPEEKVSIVFQEFNSQPVADPAPTPVVPTWLYAAGAALLLLIVILLLLAFRKRKKEPSEEHIEEQIEEQAIHVPDIEDQPDTEEQLRRKQLENMAKDKPEEFAKLLKTWIAEE</sequence>
<feature type="domain" description="Flagellar M-ring C-terminal" evidence="13">
    <location>
        <begin position="261"/>
        <end position="406"/>
    </location>
</feature>
<feature type="domain" description="Flagellar M-ring N-terminal" evidence="12">
    <location>
        <begin position="50"/>
        <end position="225"/>
    </location>
</feature>
<dbReference type="Pfam" id="PF08345">
    <property type="entry name" value="YscJ_FliF_C"/>
    <property type="match status" value="1"/>
</dbReference>
<evidence type="ECO:0000256" key="7">
    <source>
        <dbReference type="ARBA" id="ARBA00023136"/>
    </source>
</evidence>
<evidence type="ECO:0000256" key="6">
    <source>
        <dbReference type="ARBA" id="ARBA00022989"/>
    </source>
</evidence>
<evidence type="ECO:0000256" key="3">
    <source>
        <dbReference type="ARBA" id="ARBA00007971"/>
    </source>
</evidence>
<evidence type="ECO:0000256" key="9">
    <source>
        <dbReference type="PIRNR" id="PIRNR004862"/>
    </source>
</evidence>
<dbReference type="Proteomes" id="UP000480185">
    <property type="component" value="Unassembled WGS sequence"/>
</dbReference>
<feature type="region of interest" description="Disordered" evidence="10">
    <location>
        <begin position="484"/>
        <end position="509"/>
    </location>
</feature>
<evidence type="ECO:0000256" key="11">
    <source>
        <dbReference type="SAM" id="Phobius"/>
    </source>
</evidence>
<comment type="caution">
    <text evidence="14">The sequence shown here is derived from an EMBL/GenBank/DDBJ whole genome shotgun (WGS) entry which is preliminary data.</text>
</comment>
<dbReference type="GO" id="GO:0009431">
    <property type="term" value="C:bacterial-type flagellum basal body, MS ring"/>
    <property type="evidence" value="ECO:0007669"/>
    <property type="project" value="InterPro"/>
</dbReference>
<evidence type="ECO:0000256" key="2">
    <source>
        <dbReference type="ARBA" id="ARBA00004651"/>
    </source>
</evidence>
<dbReference type="NCBIfam" id="TIGR00206">
    <property type="entry name" value="fliF"/>
    <property type="match status" value="1"/>
</dbReference>
<dbReference type="GO" id="GO:0003774">
    <property type="term" value="F:cytoskeletal motor activity"/>
    <property type="evidence" value="ECO:0007669"/>
    <property type="project" value="InterPro"/>
</dbReference>
<dbReference type="GO" id="GO:0005886">
    <property type="term" value="C:plasma membrane"/>
    <property type="evidence" value="ECO:0007669"/>
    <property type="project" value="UniProtKB-SubCell"/>
</dbReference>
<dbReference type="Gene3D" id="3.30.300.30">
    <property type="match status" value="1"/>
</dbReference>